<organism evidence="1 2">
    <name type="scientific">Carpinus fangiana</name>
    <dbReference type="NCBI Taxonomy" id="176857"/>
    <lineage>
        <taxon>Eukaryota</taxon>
        <taxon>Viridiplantae</taxon>
        <taxon>Streptophyta</taxon>
        <taxon>Embryophyta</taxon>
        <taxon>Tracheophyta</taxon>
        <taxon>Spermatophyta</taxon>
        <taxon>Magnoliopsida</taxon>
        <taxon>eudicotyledons</taxon>
        <taxon>Gunneridae</taxon>
        <taxon>Pentapetalae</taxon>
        <taxon>rosids</taxon>
        <taxon>fabids</taxon>
        <taxon>Fagales</taxon>
        <taxon>Betulaceae</taxon>
        <taxon>Carpinus</taxon>
    </lineage>
</organism>
<sequence length="77" mass="8846">MGICNKVSMCKTHTRAVEERHQMKFEEKKTDEHGRQGDKWFPRCADQAAMQMWTKFEISFPNLIEGAMKEAVGAKGV</sequence>
<keyword evidence="2" id="KW-1185">Reference proteome</keyword>
<dbReference type="AlphaFoldDB" id="A0A660KUB6"/>
<protein>
    <submittedName>
        <fullName evidence="1">Uncharacterized protein</fullName>
    </submittedName>
</protein>
<dbReference type="Proteomes" id="UP000327013">
    <property type="component" value="Chromosome 4"/>
</dbReference>
<reference evidence="1 2" key="1">
    <citation type="submission" date="2019-06" db="EMBL/GenBank/DDBJ databases">
        <title>A chromosomal-level reference genome of Carpinus fangiana (Coryloideae, Betulaceae).</title>
        <authorList>
            <person name="Yang X."/>
            <person name="Wang Z."/>
            <person name="Zhang L."/>
            <person name="Hao G."/>
            <person name="Liu J."/>
            <person name="Yang Y."/>
        </authorList>
    </citation>
    <scope>NUCLEOTIDE SEQUENCE [LARGE SCALE GENOMIC DNA]</scope>
    <source>
        <strain evidence="1">Cfa_2016G</strain>
        <tissue evidence="1">Leaf</tissue>
    </source>
</reference>
<dbReference type="EMBL" id="CM017324">
    <property type="protein sequence ID" value="KAE8039394.1"/>
    <property type="molecule type" value="Genomic_DNA"/>
</dbReference>
<name>A0A660KUB6_9ROSI</name>
<gene>
    <name evidence="1" type="ORF">FH972_011811</name>
</gene>
<evidence type="ECO:0000313" key="1">
    <source>
        <dbReference type="EMBL" id="KAE8039394.1"/>
    </source>
</evidence>
<evidence type="ECO:0000313" key="2">
    <source>
        <dbReference type="Proteomes" id="UP000327013"/>
    </source>
</evidence>
<proteinExistence type="predicted"/>
<accession>A0A660KUB6</accession>